<evidence type="ECO:0000313" key="6">
    <source>
        <dbReference type="Proteomes" id="UP001595844"/>
    </source>
</evidence>
<evidence type="ECO:0000313" key="5">
    <source>
        <dbReference type="EMBL" id="MFC4376315.1"/>
    </source>
</evidence>
<dbReference type="SUPFAM" id="SSF54593">
    <property type="entry name" value="Glyoxalase/Bleomycin resistance protein/Dihydroxybiphenyl dioxygenase"/>
    <property type="match status" value="1"/>
</dbReference>
<proteinExistence type="inferred from homology"/>
<dbReference type="PROSITE" id="PS51819">
    <property type="entry name" value="VOC"/>
    <property type="match status" value="1"/>
</dbReference>
<evidence type="ECO:0000256" key="2">
    <source>
        <dbReference type="ARBA" id="ARBA00021572"/>
    </source>
</evidence>
<evidence type="ECO:0000259" key="4">
    <source>
        <dbReference type="PROSITE" id="PS51819"/>
    </source>
</evidence>
<gene>
    <name evidence="5" type="ORF">ACFO5K_19645</name>
</gene>
<reference evidence="6" key="1">
    <citation type="journal article" date="2019" name="Int. J. Syst. Evol. Microbiol.">
        <title>The Global Catalogue of Microorganisms (GCM) 10K type strain sequencing project: providing services to taxonomists for standard genome sequencing and annotation.</title>
        <authorList>
            <consortium name="The Broad Institute Genomics Platform"/>
            <consortium name="The Broad Institute Genome Sequencing Center for Infectious Disease"/>
            <person name="Wu L."/>
            <person name="Ma J."/>
        </authorList>
    </citation>
    <scope>NUCLEOTIDE SEQUENCE [LARGE SCALE GENOMIC DNA]</scope>
    <source>
        <strain evidence="6">IBRC-M 10490</strain>
    </source>
</reference>
<evidence type="ECO:0000256" key="1">
    <source>
        <dbReference type="ARBA" id="ARBA00011051"/>
    </source>
</evidence>
<evidence type="ECO:0000256" key="3">
    <source>
        <dbReference type="ARBA" id="ARBA00023251"/>
    </source>
</evidence>
<comment type="caution">
    <text evidence="5">The sequence shown here is derived from an EMBL/GenBank/DDBJ whole genome shotgun (WGS) entry which is preliminary data.</text>
</comment>
<sequence>MIPLTVDDAERAARALRESLSQAGRADLTHAESLETLAHTAGHRDWNTYSAALDQPRPALAVPVLRVFDSVLARQFYCEYLGCEVIFEHRFAPDLPLYMRVGRGEVELDLSEHHGDGTPGSVVWIGAVGLQAWHRELRSRDHKSSLRPGIDRSAPGGPTMELIDPFQNTLRICELP</sequence>
<dbReference type="RefSeq" id="WP_378564828.1">
    <property type="nucleotide sequence ID" value="NZ_JBHSDL010000025.1"/>
</dbReference>
<dbReference type="InterPro" id="IPR000335">
    <property type="entry name" value="Bleomycin-R"/>
</dbReference>
<keyword evidence="3" id="KW-0046">Antibiotic resistance</keyword>
<dbReference type="Gene3D" id="3.10.180.10">
    <property type="entry name" value="2,3-Dihydroxybiphenyl 1,2-Dioxygenase, domain 1"/>
    <property type="match status" value="1"/>
</dbReference>
<dbReference type="EMBL" id="JBHSDL010000025">
    <property type="protein sequence ID" value="MFC4376315.1"/>
    <property type="molecule type" value="Genomic_DNA"/>
</dbReference>
<dbReference type="InterPro" id="IPR037523">
    <property type="entry name" value="VOC_core"/>
</dbReference>
<name>A0ABV8VND7_9NOCA</name>
<dbReference type="Pfam" id="PF20066">
    <property type="entry name" value="Glyoxalase_8"/>
    <property type="match status" value="1"/>
</dbReference>
<accession>A0ABV8VND7</accession>
<dbReference type="Proteomes" id="UP001595844">
    <property type="component" value="Unassembled WGS sequence"/>
</dbReference>
<dbReference type="InterPro" id="IPR029068">
    <property type="entry name" value="Glyas_Bleomycin-R_OHBP_Dase"/>
</dbReference>
<dbReference type="InterPro" id="IPR045517">
    <property type="entry name" value="Glyoxalase_8"/>
</dbReference>
<feature type="domain" description="VOC" evidence="4">
    <location>
        <begin position="59"/>
        <end position="175"/>
    </location>
</feature>
<comment type="similarity">
    <text evidence="1">Belongs to the bleomycin resistance protein family.</text>
</comment>
<organism evidence="5 6">
    <name type="scientific">Nocardia halotolerans</name>
    <dbReference type="NCBI Taxonomy" id="1755878"/>
    <lineage>
        <taxon>Bacteria</taxon>
        <taxon>Bacillati</taxon>
        <taxon>Actinomycetota</taxon>
        <taxon>Actinomycetes</taxon>
        <taxon>Mycobacteriales</taxon>
        <taxon>Nocardiaceae</taxon>
        <taxon>Nocardia</taxon>
    </lineage>
</organism>
<keyword evidence="6" id="KW-1185">Reference proteome</keyword>
<dbReference type="Pfam" id="PF19581">
    <property type="entry name" value="Glyoxalase_7"/>
    <property type="match status" value="1"/>
</dbReference>
<protein>
    <recommendedName>
        <fullName evidence="2">Bleomycin resistance protein</fullName>
    </recommendedName>
</protein>